<protein>
    <submittedName>
        <fullName evidence="1">Uncharacterized protein</fullName>
    </submittedName>
</protein>
<evidence type="ECO:0000313" key="1">
    <source>
        <dbReference type="EMBL" id="HHQ50453.1"/>
    </source>
</evidence>
<dbReference type="AlphaFoldDB" id="A0A7J3Z8G6"/>
<sequence>MNIKAIIILGLTLLAMPAITLYIIAPKSIGTDVYLDQHSTTFTKPVFMVEKLSIFEHVYRACPSSESEFHYYLHYLGTLRNEKLALAVSLFRDLNSLKALLVYHIGEEVLDCVSTSIELVKSERSALQPVAKNVTAYYSYEEYMLRIPSPPLSLVDTKPSLAEEVAIITEAMTIIEFHVEGVIVYDYGFLGDYIVHLKGVVWIKEESNGSREIVDAIELGSYTEMEGALKYLFSQCWFNARAEYNRFAAFIKGSWGIAENACPLTMRCRGRPAVTVYPDRRITIDPGGGTCNLELGCGCYGWSPSDLSPT</sequence>
<name>A0A7J3Z8G6_9CREN</name>
<gene>
    <name evidence="1" type="ORF">ENM66_03780</name>
</gene>
<accession>A0A7J3Z8G6</accession>
<reference evidence="1" key="1">
    <citation type="journal article" date="2020" name="mSystems">
        <title>Genome- and Community-Level Interaction Insights into Carbon Utilization and Element Cycling Functions of Hydrothermarchaeota in Hydrothermal Sediment.</title>
        <authorList>
            <person name="Zhou Z."/>
            <person name="Liu Y."/>
            <person name="Xu W."/>
            <person name="Pan J."/>
            <person name="Luo Z.H."/>
            <person name="Li M."/>
        </authorList>
    </citation>
    <scope>NUCLEOTIDE SEQUENCE [LARGE SCALE GENOMIC DNA]</scope>
    <source>
        <strain evidence="1">SpSt-1105</strain>
    </source>
</reference>
<dbReference type="EMBL" id="DRYQ01000052">
    <property type="protein sequence ID" value="HHQ50453.1"/>
    <property type="molecule type" value="Genomic_DNA"/>
</dbReference>
<proteinExistence type="predicted"/>
<comment type="caution">
    <text evidence="1">The sequence shown here is derived from an EMBL/GenBank/DDBJ whole genome shotgun (WGS) entry which is preliminary data.</text>
</comment>
<organism evidence="1">
    <name type="scientific">Ignisphaera aggregans</name>
    <dbReference type="NCBI Taxonomy" id="334771"/>
    <lineage>
        <taxon>Archaea</taxon>
        <taxon>Thermoproteota</taxon>
        <taxon>Thermoprotei</taxon>
        <taxon>Desulfurococcales</taxon>
        <taxon>Desulfurococcaceae</taxon>
        <taxon>Ignisphaera</taxon>
    </lineage>
</organism>